<evidence type="ECO:0000259" key="5">
    <source>
        <dbReference type="Pfam" id="PF14257"/>
    </source>
</evidence>
<reference evidence="6" key="1">
    <citation type="submission" date="2020-07" db="EMBL/GenBank/DDBJ databases">
        <title>Koleobacter methoxysyntrophicus gen. nov., sp. nov., a novel anaerobic bacterium isolated from deep subsurface oil field and proposal of Koleobacterales ord. nov. in the phylum Firmicutes.</title>
        <authorList>
            <person name="Sakamoto S."/>
            <person name="Tamaki H."/>
        </authorList>
    </citation>
    <scope>NUCLEOTIDE SEQUENCE</scope>
    <source>
        <strain evidence="6">NRmbB1</strain>
    </source>
</reference>
<dbReference type="Pfam" id="PF13490">
    <property type="entry name" value="zf-HC2"/>
    <property type="match status" value="1"/>
</dbReference>
<sequence>MNCKDFEELISPYVDNELDDKERLSFAEHLGRCKDCSDKYQKVLKTISLCRNLEDLQLPDDFTQKLMGRIDSMSRDSSEAEITGTLPERVLGRLKELRGFYTKKGWRAIAGIAALFIFILFIGYNHNFFNLGMPQKSGVKEDSFRSFSADESETRGGNIQESQKEYAVREKSLLFEGEFSSDDNIPQLATSSKHVERKVIKTAHIEIEVENLDENFSAVADLAEKMGGYIENSRVWTSSTKMSNIVLRVPEENFGEVLRIIEGIGEVKSRSLSGDDKTLEYIDLQARLRNLAHQEERLLEVLEKAKNVQEILEVMREITRIRADIESMTAQIKSWDNLVQYSTININMVEVIPSKQEIDVKGFNGLWSRTVKGFISTVNRIISLAAWVVVFIGTIFPVLILFVLGLAVYKLLFRKAK</sequence>
<dbReference type="InterPro" id="IPR027383">
    <property type="entry name" value="Znf_put"/>
</dbReference>
<organism evidence="6 7">
    <name type="scientific">Koleobacter methoxysyntrophicus</name>
    <dbReference type="NCBI Taxonomy" id="2751313"/>
    <lineage>
        <taxon>Bacteria</taxon>
        <taxon>Bacillati</taxon>
        <taxon>Bacillota</taxon>
        <taxon>Clostridia</taxon>
        <taxon>Koleobacterales</taxon>
        <taxon>Koleobacteraceae</taxon>
        <taxon>Koleobacter</taxon>
    </lineage>
</organism>
<keyword evidence="3" id="KW-0812">Transmembrane</keyword>
<name>A0A8A0RPP6_9FIRM</name>
<evidence type="ECO:0000313" key="6">
    <source>
        <dbReference type="EMBL" id="QSQ09550.1"/>
    </source>
</evidence>
<accession>A0A8A0RPP6</accession>
<evidence type="ECO:0000256" key="1">
    <source>
        <dbReference type="ARBA" id="ARBA00024353"/>
    </source>
</evidence>
<dbReference type="KEGG" id="kme:H0A61_01922"/>
<evidence type="ECO:0000256" key="2">
    <source>
        <dbReference type="ARBA" id="ARBA00024438"/>
    </source>
</evidence>
<feature type="domain" description="Putative zinc-finger" evidence="4">
    <location>
        <begin position="3"/>
        <end position="36"/>
    </location>
</feature>
<keyword evidence="7" id="KW-1185">Reference proteome</keyword>
<dbReference type="Gene3D" id="1.10.10.1320">
    <property type="entry name" value="Anti-sigma factor, zinc-finger domain"/>
    <property type="match status" value="1"/>
</dbReference>
<evidence type="ECO:0000313" key="7">
    <source>
        <dbReference type="Proteomes" id="UP000662904"/>
    </source>
</evidence>
<keyword evidence="3" id="KW-1133">Transmembrane helix</keyword>
<proteinExistence type="inferred from homology"/>
<gene>
    <name evidence="6" type="primary">rsiW</name>
    <name evidence="6" type="ORF">H0A61_01922</name>
</gene>
<feature type="transmembrane region" description="Helical" evidence="3">
    <location>
        <begin position="384"/>
        <end position="409"/>
    </location>
</feature>
<feature type="transmembrane region" description="Helical" evidence="3">
    <location>
        <begin position="105"/>
        <end position="124"/>
    </location>
</feature>
<evidence type="ECO:0000256" key="3">
    <source>
        <dbReference type="SAM" id="Phobius"/>
    </source>
</evidence>
<dbReference type="InterPro" id="IPR041916">
    <property type="entry name" value="Anti_sigma_zinc_sf"/>
</dbReference>
<dbReference type="Proteomes" id="UP000662904">
    <property type="component" value="Chromosome"/>
</dbReference>
<comment type="similarity">
    <text evidence="1">Belongs to the zinc-associated anti-sigma factor (ZAS) superfamily. Anti-sigma-W factor family.</text>
</comment>
<dbReference type="AlphaFoldDB" id="A0A8A0RPP6"/>
<evidence type="ECO:0000259" key="4">
    <source>
        <dbReference type="Pfam" id="PF13490"/>
    </source>
</evidence>
<keyword evidence="3" id="KW-0472">Membrane</keyword>
<dbReference type="InterPro" id="IPR025645">
    <property type="entry name" value="DUF4349"/>
</dbReference>
<feature type="domain" description="DUF4349" evidence="5">
    <location>
        <begin position="197"/>
        <end position="409"/>
    </location>
</feature>
<dbReference type="RefSeq" id="WP_206706905.1">
    <property type="nucleotide sequence ID" value="NZ_CP059066.1"/>
</dbReference>
<dbReference type="EMBL" id="CP059066">
    <property type="protein sequence ID" value="QSQ09550.1"/>
    <property type="molecule type" value="Genomic_DNA"/>
</dbReference>
<protein>
    <recommendedName>
        <fullName evidence="2">Anti-sigma-W factor RsiW</fullName>
    </recommendedName>
</protein>
<dbReference type="Pfam" id="PF14257">
    <property type="entry name" value="DUF4349"/>
    <property type="match status" value="1"/>
</dbReference>